<dbReference type="Pfam" id="PF01863">
    <property type="entry name" value="YgjP-like"/>
    <property type="match status" value="1"/>
</dbReference>
<dbReference type="InterPro" id="IPR002725">
    <property type="entry name" value="YgjP-like_metallopeptidase"/>
</dbReference>
<keyword evidence="2" id="KW-0378">Hydrolase</keyword>
<dbReference type="EMBL" id="LK996017">
    <property type="protein sequence ID" value="CDX00417.1"/>
    <property type="molecule type" value="Genomic_DNA"/>
</dbReference>
<reference evidence="2" key="1">
    <citation type="submission" date="2014-07" db="EMBL/GenBank/DDBJ databases">
        <authorList>
            <person name="Hornung V.Bastian."/>
        </authorList>
    </citation>
    <scope>NUCLEOTIDE SEQUENCE</scope>
    <source>
        <strain evidence="2">PCE-S</strain>
    </source>
</reference>
<dbReference type="Gene3D" id="3.30.2010.10">
    <property type="entry name" value="Metalloproteases ('zincins'), catalytic domain"/>
    <property type="match status" value="1"/>
</dbReference>
<evidence type="ECO:0000259" key="1">
    <source>
        <dbReference type="Pfam" id="PF01863"/>
    </source>
</evidence>
<dbReference type="CDD" id="cd07344">
    <property type="entry name" value="M48_yhfN_like"/>
    <property type="match status" value="1"/>
</dbReference>
<dbReference type="RefSeq" id="WP_005810266.1">
    <property type="nucleotide sequence ID" value="NZ_CABKQQ010000025.1"/>
</dbReference>
<accession>A0A098AWB6</accession>
<name>A0A098AWB6_DESHA</name>
<evidence type="ECO:0000313" key="2">
    <source>
        <dbReference type="EMBL" id="CDX00417.1"/>
    </source>
</evidence>
<dbReference type="InterPro" id="IPR053136">
    <property type="entry name" value="UTP_pyrophosphatase-like"/>
</dbReference>
<gene>
    <name evidence="3" type="ORF">AT727_16820</name>
    <name evidence="2" type="ORF">DPCES_0530</name>
</gene>
<organism evidence="2">
    <name type="scientific">Desulfitobacterium hafniense</name>
    <name type="common">Desulfitobacterium frappieri</name>
    <dbReference type="NCBI Taxonomy" id="49338"/>
    <lineage>
        <taxon>Bacteria</taxon>
        <taxon>Bacillati</taxon>
        <taxon>Bacillota</taxon>
        <taxon>Clostridia</taxon>
        <taxon>Eubacteriales</taxon>
        <taxon>Desulfitobacteriaceae</taxon>
        <taxon>Desulfitobacterium</taxon>
    </lineage>
</organism>
<dbReference type="PANTHER" id="PTHR30399:SF1">
    <property type="entry name" value="UTP PYROPHOSPHATASE"/>
    <property type="match status" value="1"/>
</dbReference>
<dbReference type="PATRIC" id="fig|49338.4.peg.563"/>
<evidence type="ECO:0000313" key="3">
    <source>
        <dbReference type="EMBL" id="KTE92850.1"/>
    </source>
</evidence>
<feature type="domain" description="YgjP-like metallopeptidase" evidence="1">
    <location>
        <begin position="23"/>
        <end position="235"/>
    </location>
</feature>
<dbReference type="EMBL" id="LOCK01000010">
    <property type="protein sequence ID" value="KTE92850.1"/>
    <property type="molecule type" value="Genomic_DNA"/>
</dbReference>
<protein>
    <submittedName>
        <fullName evidence="2">Predicted metal-dependent hydrolase</fullName>
    </submittedName>
</protein>
<proteinExistence type="predicted"/>
<dbReference type="AlphaFoldDB" id="A0A098AWB6"/>
<reference evidence="3 4" key="2">
    <citation type="submission" date="2015-12" db="EMBL/GenBank/DDBJ databases">
        <title>Draft Genome Sequence of Desulfitobacterium hafniense Strain DH, a Sulfate-reducing Bacterium Isolated from Paddy Soils.</title>
        <authorList>
            <person name="Bao P."/>
            <person name="Zhang X."/>
            <person name="Li G."/>
        </authorList>
    </citation>
    <scope>NUCLEOTIDE SEQUENCE [LARGE SCALE GENOMIC DNA]</scope>
    <source>
        <strain evidence="3 4">DH</strain>
    </source>
</reference>
<sequence length="242" mass="28665">MPSSLKLGKTIIPYEERKSSRIKRISIRITPEKVRVSAPARTAKGEIQAFIEKNQEWILENWTKLQETMVKPPRVYETGEKVSYLGKELNLEIIDTPHKMISAFYRKDQETLEIKMPQELQGEQRQEAVREILDKWYKQKARAVFLQKLNLWSRQMGVTYNQFRLKEQKTRWGSCSSLGNINLNWRAVMAPEPVLDYLVIHELSHLIYLNHSAEFWEHVARYCPEHAAHRRWLREKGHSLVI</sequence>
<dbReference type="Proteomes" id="UP000054623">
    <property type="component" value="Unassembled WGS sequence"/>
</dbReference>
<dbReference type="OrthoDB" id="9811177at2"/>
<dbReference type="PANTHER" id="PTHR30399">
    <property type="entry name" value="UNCHARACTERIZED PROTEIN YGJP"/>
    <property type="match status" value="1"/>
</dbReference>
<evidence type="ECO:0000313" key="4">
    <source>
        <dbReference type="Proteomes" id="UP000054623"/>
    </source>
</evidence>
<dbReference type="GO" id="GO:0016787">
    <property type="term" value="F:hydrolase activity"/>
    <property type="evidence" value="ECO:0007669"/>
    <property type="project" value="UniProtKB-KW"/>
</dbReference>
<dbReference type="OMA" id="SCSYHNR"/>